<feature type="site" description="Catalytically relevant" evidence="6">
    <location>
        <position position="59"/>
    </location>
</feature>
<dbReference type="GO" id="GO:1901135">
    <property type="term" value="P:carbohydrate derivative metabolic process"/>
    <property type="evidence" value="ECO:0007669"/>
    <property type="project" value="InterPro"/>
</dbReference>
<dbReference type="Proteomes" id="UP000323560">
    <property type="component" value="Chromosome"/>
</dbReference>
<feature type="site" description="Catalytically relevant" evidence="6">
    <location>
        <position position="193"/>
    </location>
</feature>
<gene>
    <name evidence="10" type="ORF">FXF46_09435</name>
</gene>
<feature type="domain" description="CBS" evidence="8">
    <location>
        <begin position="274"/>
        <end position="328"/>
    </location>
</feature>
<dbReference type="InterPro" id="IPR035474">
    <property type="entry name" value="SIS_Kpsf"/>
</dbReference>
<dbReference type="InterPro" id="IPR004800">
    <property type="entry name" value="KdsD/KpsF-type"/>
</dbReference>
<dbReference type="NCBIfam" id="TIGR00393">
    <property type="entry name" value="kpsF"/>
    <property type="match status" value="1"/>
</dbReference>
<dbReference type="PANTHER" id="PTHR42745">
    <property type="match status" value="1"/>
</dbReference>
<dbReference type="InterPro" id="IPR000644">
    <property type="entry name" value="CBS_dom"/>
</dbReference>
<dbReference type="SMART" id="SM00116">
    <property type="entry name" value="CBS"/>
    <property type="match status" value="2"/>
</dbReference>
<dbReference type="PROSITE" id="PS51464">
    <property type="entry name" value="SIS"/>
    <property type="match status" value="1"/>
</dbReference>
<proteinExistence type="inferred from homology"/>
<feature type="domain" description="CBS" evidence="8">
    <location>
        <begin position="209"/>
        <end position="267"/>
    </location>
</feature>
<dbReference type="GO" id="GO:0019146">
    <property type="term" value="F:arabinose-5-phosphate isomerase activity"/>
    <property type="evidence" value="ECO:0007669"/>
    <property type="project" value="UniProtKB-ARBA"/>
</dbReference>
<dbReference type="CDD" id="cd05014">
    <property type="entry name" value="SIS_Kpsf"/>
    <property type="match status" value="1"/>
</dbReference>
<evidence type="ECO:0000256" key="4">
    <source>
        <dbReference type="PIRNR" id="PIRNR004692"/>
    </source>
</evidence>
<evidence type="ECO:0000256" key="2">
    <source>
        <dbReference type="ARBA" id="ARBA00022737"/>
    </source>
</evidence>
<dbReference type="Pfam" id="PF00571">
    <property type="entry name" value="CBS"/>
    <property type="match status" value="2"/>
</dbReference>
<dbReference type="InterPro" id="IPR001347">
    <property type="entry name" value="SIS_dom"/>
</dbReference>
<keyword evidence="5" id="KW-0862">Zinc</keyword>
<evidence type="ECO:0000256" key="1">
    <source>
        <dbReference type="ARBA" id="ARBA00008165"/>
    </source>
</evidence>
<dbReference type="PROSITE" id="PS51371">
    <property type="entry name" value="CBS"/>
    <property type="match status" value="2"/>
</dbReference>
<dbReference type="RefSeq" id="WP_148620392.1">
    <property type="nucleotide sequence ID" value="NZ_CP043043.1"/>
</dbReference>
<keyword evidence="3 7" id="KW-0129">CBS domain</keyword>
<keyword evidence="2" id="KW-0677">Repeat</keyword>
<accession>A0AAP9JI09</accession>
<dbReference type="KEGG" id="gti:FXF46_09435"/>
<dbReference type="GO" id="GO:0097367">
    <property type="term" value="F:carbohydrate derivative binding"/>
    <property type="evidence" value="ECO:0007669"/>
    <property type="project" value="InterPro"/>
</dbReference>
<feature type="site" description="Catalytically relevant" evidence="6">
    <location>
        <position position="152"/>
    </location>
</feature>
<evidence type="ECO:0000256" key="5">
    <source>
        <dbReference type="PIRSR" id="PIRSR004692-2"/>
    </source>
</evidence>
<dbReference type="InterPro" id="IPR046348">
    <property type="entry name" value="SIS_dom_sf"/>
</dbReference>
<keyword evidence="10" id="KW-0413">Isomerase</keyword>
<dbReference type="FunFam" id="3.40.50.10490:FF:000011">
    <property type="entry name" value="Arabinose 5-phosphate isomerase"/>
    <property type="match status" value="1"/>
</dbReference>
<dbReference type="CDD" id="cd04604">
    <property type="entry name" value="CBS_pair_SIS_assoc"/>
    <property type="match status" value="1"/>
</dbReference>
<dbReference type="Pfam" id="PF01380">
    <property type="entry name" value="SIS"/>
    <property type="match status" value="1"/>
</dbReference>
<dbReference type="EMBL" id="CP043043">
    <property type="protein sequence ID" value="QEH96485.1"/>
    <property type="molecule type" value="Genomic_DNA"/>
</dbReference>
<dbReference type="GO" id="GO:0046872">
    <property type="term" value="F:metal ion binding"/>
    <property type="evidence" value="ECO:0007669"/>
    <property type="project" value="UniProtKB-KW"/>
</dbReference>
<name>A0AAP9JI09_GLUTH</name>
<feature type="site" description="Catalytically relevant" evidence="6">
    <location>
        <position position="111"/>
    </location>
</feature>
<dbReference type="GO" id="GO:0005975">
    <property type="term" value="P:carbohydrate metabolic process"/>
    <property type="evidence" value="ECO:0007669"/>
    <property type="project" value="InterPro"/>
</dbReference>
<evidence type="ECO:0000259" key="8">
    <source>
        <dbReference type="PROSITE" id="PS51371"/>
    </source>
</evidence>
<keyword evidence="5" id="KW-0479">Metal-binding</keyword>
<dbReference type="PANTHER" id="PTHR42745:SF1">
    <property type="entry name" value="ARABINOSE 5-PHOSPHATE ISOMERASE KDSD"/>
    <property type="match status" value="1"/>
</dbReference>
<evidence type="ECO:0000256" key="7">
    <source>
        <dbReference type="PROSITE-ProRule" id="PRU00703"/>
    </source>
</evidence>
<comment type="similarity">
    <text evidence="1 4">Belongs to the SIS family. GutQ/KpsF subfamily.</text>
</comment>
<organism evidence="10 11">
    <name type="scientific">Gluconobacter thailandicus</name>
    <dbReference type="NCBI Taxonomy" id="257438"/>
    <lineage>
        <taxon>Bacteria</taxon>
        <taxon>Pseudomonadati</taxon>
        <taxon>Pseudomonadota</taxon>
        <taxon>Alphaproteobacteria</taxon>
        <taxon>Acetobacterales</taxon>
        <taxon>Acetobacteraceae</taxon>
        <taxon>Gluconobacter</taxon>
    </lineage>
</organism>
<feature type="domain" description="SIS" evidence="9">
    <location>
        <begin position="41"/>
        <end position="184"/>
    </location>
</feature>
<evidence type="ECO:0000256" key="3">
    <source>
        <dbReference type="ARBA" id="ARBA00023122"/>
    </source>
</evidence>
<dbReference type="Gene3D" id="3.10.580.10">
    <property type="entry name" value="CBS-domain"/>
    <property type="match status" value="1"/>
</dbReference>
<sequence length="328" mass="34361">MTSQAVLPLSSALHTLAAERQGLEALEAAFHASLGSAFTKAVDRILHCSGRLIVTGIGKSGHIGRKIQATLASTGTPSLFVHPAEASHGDLGMVAPGDVILALSNSGETAELAAILSYASHKHLGVIAITSVETSALAKAAEIALVLPKAREACPMGLAPTTSTLLQLALGDALAIALLEKRGFTASDFQTFHPGGRLGARLRPVRELMHYGETLPLGKTSLSLRSVILEMTRKAFGCMGVIDDSGVLCGLITDADLRRALHRDLDATTAEEVMNRSPITTTPTTLAQDVLLLMNARSKPITSLFVVGEDGRPQGIIHLHDLLRAGLA</sequence>
<dbReference type="InterPro" id="IPR050986">
    <property type="entry name" value="GutQ/KpsF_isomerases"/>
</dbReference>
<dbReference type="PIRSF" id="PIRSF004692">
    <property type="entry name" value="KdsD_KpsF"/>
    <property type="match status" value="1"/>
</dbReference>
<dbReference type="Gene3D" id="3.40.50.10490">
    <property type="entry name" value="Glucose-6-phosphate isomerase like protein, domain 1"/>
    <property type="match status" value="1"/>
</dbReference>
<evidence type="ECO:0000313" key="10">
    <source>
        <dbReference type="EMBL" id="QEH96485.1"/>
    </source>
</evidence>
<feature type="binding site" evidence="5">
    <location>
        <position position="82"/>
    </location>
    <ligand>
        <name>Zn(2+)</name>
        <dbReference type="ChEBI" id="CHEBI:29105"/>
    </ligand>
</feature>
<reference evidence="10 11" key="1">
    <citation type="submission" date="2019-08" db="EMBL/GenBank/DDBJ databases">
        <title>Gluconobacter frateurii HD924 genome.</title>
        <authorList>
            <person name="Liu Y."/>
            <person name="Zhang P."/>
        </authorList>
    </citation>
    <scope>NUCLEOTIDE SEQUENCE [LARGE SCALE GENOMIC DNA]</scope>
    <source>
        <strain evidence="10 11">HD924</strain>
    </source>
</reference>
<dbReference type="AlphaFoldDB" id="A0AAP9JI09"/>
<evidence type="ECO:0000256" key="6">
    <source>
        <dbReference type="PIRSR" id="PIRSR004692-3"/>
    </source>
</evidence>
<dbReference type="SUPFAM" id="SSF53697">
    <property type="entry name" value="SIS domain"/>
    <property type="match status" value="1"/>
</dbReference>
<evidence type="ECO:0000313" key="11">
    <source>
        <dbReference type="Proteomes" id="UP000323560"/>
    </source>
</evidence>
<protein>
    <submittedName>
        <fullName evidence="10">KpsF/GutQ family sugar-phosphate isomerase</fullName>
    </submittedName>
</protein>
<dbReference type="InterPro" id="IPR046342">
    <property type="entry name" value="CBS_dom_sf"/>
</dbReference>
<evidence type="ECO:0000259" key="9">
    <source>
        <dbReference type="PROSITE" id="PS51464"/>
    </source>
</evidence>